<feature type="transmembrane region" description="Helical" evidence="9">
    <location>
        <begin position="152"/>
        <end position="173"/>
    </location>
</feature>
<dbReference type="GO" id="GO:0046513">
    <property type="term" value="P:ceramide biosynthetic process"/>
    <property type="evidence" value="ECO:0007669"/>
    <property type="project" value="TreeGrafter"/>
</dbReference>
<dbReference type="PANTHER" id="PTHR46187">
    <property type="entry name" value="ALKALINE CERAMIDASE 3"/>
    <property type="match status" value="1"/>
</dbReference>
<evidence type="ECO:0000256" key="7">
    <source>
        <dbReference type="PIRSR" id="PIRSR608901-1"/>
    </source>
</evidence>
<feature type="transmembrane region" description="Helical" evidence="9">
    <location>
        <begin position="124"/>
        <end position="146"/>
    </location>
</feature>
<gene>
    <name evidence="10" type="ORF">NKR23_g5788</name>
</gene>
<comment type="similarity">
    <text evidence="2">Belongs to the alkaline ceramidase family.</text>
</comment>
<protein>
    <submittedName>
        <fullName evidence="10">Alkaline ceramidase family protein</fullName>
    </submittedName>
</protein>
<comment type="cofactor">
    <cofactor evidence="8">
        <name>Zn(2+)</name>
        <dbReference type="ChEBI" id="CHEBI:29105"/>
    </cofactor>
</comment>
<feature type="binding site" evidence="7">
    <location>
        <position position="30"/>
    </location>
    <ligand>
        <name>Ca(2+)</name>
        <dbReference type="ChEBI" id="CHEBI:29108"/>
    </ligand>
</feature>
<feature type="binding site" evidence="8">
    <location>
        <position position="90"/>
    </location>
    <ligand>
        <name>Zn(2+)</name>
        <dbReference type="ChEBI" id="CHEBI:29105"/>
        <note>catalytic</note>
    </ligand>
</feature>
<keyword evidence="8" id="KW-0862">Zinc</keyword>
<sequence>MGHHNHHFSGDPYSLRGVWGPSTSAANFCEEDYAVTRYIAEFANTLTNLSYIYLAVRLSRRPRPRPGRQRKHDSLDICLFLVGICSASFHLTLRQGCQFADELSMNLLCAVMLNALWTTNQTPVAAHAITAVVATATAAASFIYVWTGNILHHVYTFSLMLGLIGPRVLYLIYAQKRTGPEKAALLKRFWRGVIVLGIGYALWHLDLEKCAELRKMRKAVGVPLGMLLEMHGWWHVLTAVGAGQFISLVRELIEA</sequence>
<feature type="transmembrane region" description="Helical" evidence="9">
    <location>
        <begin position="185"/>
        <end position="203"/>
    </location>
</feature>
<keyword evidence="5 9" id="KW-1133">Transmembrane helix</keyword>
<evidence type="ECO:0000256" key="6">
    <source>
        <dbReference type="ARBA" id="ARBA00023136"/>
    </source>
</evidence>
<dbReference type="PANTHER" id="PTHR46187:SF1">
    <property type="entry name" value="ALKALINE PHYTOCERAMIDASE"/>
    <property type="match status" value="1"/>
</dbReference>
<evidence type="ECO:0000313" key="11">
    <source>
        <dbReference type="Proteomes" id="UP001174694"/>
    </source>
</evidence>
<feature type="binding site" evidence="8">
    <location>
        <position position="231"/>
    </location>
    <ligand>
        <name>Zn(2+)</name>
        <dbReference type="ChEBI" id="CHEBI:29105"/>
        <note>catalytic</note>
    </ligand>
</feature>
<feature type="binding site" evidence="8">
    <location>
        <position position="235"/>
    </location>
    <ligand>
        <name>Zn(2+)</name>
        <dbReference type="ChEBI" id="CHEBI:29105"/>
        <note>catalytic</note>
    </ligand>
</feature>
<evidence type="ECO:0000256" key="4">
    <source>
        <dbReference type="ARBA" id="ARBA00022801"/>
    </source>
</evidence>
<reference evidence="10" key="1">
    <citation type="submission" date="2022-07" db="EMBL/GenBank/DDBJ databases">
        <title>Fungi with potential for degradation of polypropylene.</title>
        <authorList>
            <person name="Gostincar C."/>
        </authorList>
    </citation>
    <scope>NUCLEOTIDE SEQUENCE</scope>
    <source>
        <strain evidence="10">EXF-13308</strain>
    </source>
</reference>
<dbReference type="GO" id="GO:0046514">
    <property type="term" value="P:ceramide catabolic process"/>
    <property type="evidence" value="ECO:0007669"/>
    <property type="project" value="TreeGrafter"/>
</dbReference>
<evidence type="ECO:0000256" key="2">
    <source>
        <dbReference type="ARBA" id="ARBA00009780"/>
    </source>
</evidence>
<keyword evidence="11" id="KW-1185">Reference proteome</keyword>
<name>A0AA38VIU5_9PEZI</name>
<keyword evidence="7" id="KW-0106">Calcium</keyword>
<feature type="transmembrane region" description="Helical" evidence="9">
    <location>
        <begin position="77"/>
        <end position="93"/>
    </location>
</feature>
<dbReference type="GO" id="GO:0046872">
    <property type="term" value="F:metal ion binding"/>
    <property type="evidence" value="ECO:0007669"/>
    <property type="project" value="UniProtKB-KW"/>
</dbReference>
<evidence type="ECO:0000256" key="3">
    <source>
        <dbReference type="ARBA" id="ARBA00022692"/>
    </source>
</evidence>
<accession>A0AA38VIU5</accession>
<keyword evidence="3 9" id="KW-0812">Transmembrane</keyword>
<proteinExistence type="inferred from homology"/>
<keyword evidence="6 9" id="KW-0472">Membrane</keyword>
<dbReference type="InterPro" id="IPR008901">
    <property type="entry name" value="ACER"/>
</dbReference>
<keyword evidence="7" id="KW-0479">Metal-binding</keyword>
<organism evidence="10 11">
    <name type="scientific">Pleurostoma richardsiae</name>
    <dbReference type="NCBI Taxonomy" id="41990"/>
    <lineage>
        <taxon>Eukaryota</taxon>
        <taxon>Fungi</taxon>
        <taxon>Dikarya</taxon>
        <taxon>Ascomycota</taxon>
        <taxon>Pezizomycotina</taxon>
        <taxon>Sordariomycetes</taxon>
        <taxon>Sordariomycetidae</taxon>
        <taxon>Calosphaeriales</taxon>
        <taxon>Pleurostomataceae</taxon>
        <taxon>Pleurostoma</taxon>
    </lineage>
</organism>
<dbReference type="GO" id="GO:0005789">
    <property type="term" value="C:endoplasmic reticulum membrane"/>
    <property type="evidence" value="ECO:0007669"/>
    <property type="project" value="TreeGrafter"/>
</dbReference>
<evidence type="ECO:0000256" key="8">
    <source>
        <dbReference type="PIRSR" id="PIRSR608901-2"/>
    </source>
</evidence>
<dbReference type="GO" id="GO:0016811">
    <property type="term" value="F:hydrolase activity, acting on carbon-nitrogen (but not peptide) bonds, in linear amides"/>
    <property type="evidence" value="ECO:0007669"/>
    <property type="project" value="InterPro"/>
</dbReference>
<dbReference type="Proteomes" id="UP001174694">
    <property type="component" value="Unassembled WGS sequence"/>
</dbReference>
<dbReference type="Pfam" id="PF05875">
    <property type="entry name" value="Ceramidase"/>
    <property type="match status" value="1"/>
</dbReference>
<evidence type="ECO:0000256" key="9">
    <source>
        <dbReference type="SAM" id="Phobius"/>
    </source>
</evidence>
<dbReference type="EMBL" id="JANBVO010000016">
    <property type="protein sequence ID" value="KAJ9144730.1"/>
    <property type="molecule type" value="Genomic_DNA"/>
</dbReference>
<dbReference type="AlphaFoldDB" id="A0AA38VIU5"/>
<comment type="caution">
    <text evidence="10">The sequence shown here is derived from an EMBL/GenBank/DDBJ whole genome shotgun (WGS) entry which is preliminary data.</text>
</comment>
<evidence type="ECO:0000256" key="5">
    <source>
        <dbReference type="ARBA" id="ARBA00022989"/>
    </source>
</evidence>
<keyword evidence="4" id="KW-0378">Hydrolase</keyword>
<evidence type="ECO:0000256" key="1">
    <source>
        <dbReference type="ARBA" id="ARBA00004141"/>
    </source>
</evidence>
<feature type="transmembrane region" description="Helical" evidence="9">
    <location>
        <begin position="38"/>
        <end position="56"/>
    </location>
</feature>
<evidence type="ECO:0000313" key="10">
    <source>
        <dbReference type="EMBL" id="KAJ9144730.1"/>
    </source>
</evidence>
<comment type="subcellular location">
    <subcellularLocation>
        <location evidence="1">Membrane</location>
        <topology evidence="1">Multi-pass membrane protein</topology>
    </subcellularLocation>
</comment>
<feature type="binding site" evidence="7">
    <location>
        <position position="41"/>
    </location>
    <ligand>
        <name>Ca(2+)</name>
        <dbReference type="ChEBI" id="CHEBI:29108"/>
    </ligand>
</feature>